<gene>
    <name evidence="2" type="ORF">PUN28_011220</name>
</gene>
<dbReference type="AlphaFoldDB" id="A0AAW2FMD3"/>
<dbReference type="EMBL" id="JADYXP020000010">
    <property type="protein sequence ID" value="KAL0116230.1"/>
    <property type="molecule type" value="Genomic_DNA"/>
</dbReference>
<comment type="caution">
    <text evidence="2">The sequence shown here is derived from an EMBL/GenBank/DDBJ whole genome shotgun (WGS) entry which is preliminary data.</text>
</comment>
<name>A0AAW2FMD3_9HYME</name>
<protein>
    <submittedName>
        <fullName evidence="2">Uncharacterized protein</fullName>
    </submittedName>
</protein>
<feature type="region of interest" description="Disordered" evidence="1">
    <location>
        <begin position="114"/>
        <end position="140"/>
    </location>
</feature>
<accession>A0AAW2FMD3</accession>
<evidence type="ECO:0000313" key="2">
    <source>
        <dbReference type="EMBL" id="KAL0116230.1"/>
    </source>
</evidence>
<evidence type="ECO:0000256" key="1">
    <source>
        <dbReference type="SAM" id="MobiDB-lite"/>
    </source>
</evidence>
<reference evidence="2 3" key="1">
    <citation type="submission" date="2023-03" db="EMBL/GenBank/DDBJ databases">
        <title>High recombination rates correlate with genetic variation in Cardiocondyla obscurior ants.</title>
        <authorList>
            <person name="Errbii M."/>
        </authorList>
    </citation>
    <scope>NUCLEOTIDE SEQUENCE [LARGE SCALE GENOMIC DNA]</scope>
    <source>
        <strain evidence="2">Alpha-2009</strain>
        <tissue evidence="2">Whole body</tissue>
    </source>
</reference>
<proteinExistence type="predicted"/>
<dbReference type="Proteomes" id="UP001430953">
    <property type="component" value="Unassembled WGS sequence"/>
</dbReference>
<keyword evidence="3" id="KW-1185">Reference proteome</keyword>
<organism evidence="2 3">
    <name type="scientific">Cardiocondyla obscurior</name>
    <dbReference type="NCBI Taxonomy" id="286306"/>
    <lineage>
        <taxon>Eukaryota</taxon>
        <taxon>Metazoa</taxon>
        <taxon>Ecdysozoa</taxon>
        <taxon>Arthropoda</taxon>
        <taxon>Hexapoda</taxon>
        <taxon>Insecta</taxon>
        <taxon>Pterygota</taxon>
        <taxon>Neoptera</taxon>
        <taxon>Endopterygota</taxon>
        <taxon>Hymenoptera</taxon>
        <taxon>Apocrita</taxon>
        <taxon>Aculeata</taxon>
        <taxon>Formicoidea</taxon>
        <taxon>Formicidae</taxon>
        <taxon>Myrmicinae</taxon>
        <taxon>Cardiocondyla</taxon>
    </lineage>
</organism>
<evidence type="ECO:0000313" key="3">
    <source>
        <dbReference type="Proteomes" id="UP001430953"/>
    </source>
</evidence>
<sequence>MKTLKNRDFIPKYGVITMVGVPGPAIDRIMLRRFYANISTCKKDSGGSQRRLSIESFSEVLFYQEIYDRYLEKKFECSNNNFIKTFEACYIKYSYIIFAHFDGGIRRDTNESCERSQLQRNGTGARRANRSADSEWEAQN</sequence>